<evidence type="ECO:0008006" key="4">
    <source>
        <dbReference type="Google" id="ProtNLM"/>
    </source>
</evidence>
<dbReference type="RefSeq" id="WP_307396190.1">
    <property type="nucleotide sequence ID" value="NZ_BAAADK010000002.1"/>
</dbReference>
<dbReference type="EMBL" id="JAUSTY010000015">
    <property type="protein sequence ID" value="MDQ0167334.1"/>
    <property type="molecule type" value="Genomic_DNA"/>
</dbReference>
<organism evidence="2 3">
    <name type="scientific">Caldalkalibacillus horti</name>
    <dbReference type="NCBI Taxonomy" id="77523"/>
    <lineage>
        <taxon>Bacteria</taxon>
        <taxon>Bacillati</taxon>
        <taxon>Bacillota</taxon>
        <taxon>Bacilli</taxon>
        <taxon>Bacillales</taxon>
        <taxon>Bacillaceae</taxon>
        <taxon>Caldalkalibacillus</taxon>
    </lineage>
</organism>
<evidence type="ECO:0000256" key="1">
    <source>
        <dbReference type="SAM" id="Phobius"/>
    </source>
</evidence>
<feature type="transmembrane region" description="Helical" evidence="1">
    <location>
        <begin position="38"/>
        <end position="58"/>
    </location>
</feature>
<proteinExistence type="predicted"/>
<name>A0ABT9W260_9BACI</name>
<dbReference type="Proteomes" id="UP001235840">
    <property type="component" value="Unassembled WGS sequence"/>
</dbReference>
<keyword evidence="1" id="KW-0472">Membrane</keyword>
<keyword evidence="1" id="KW-1133">Transmembrane helix</keyword>
<protein>
    <recommendedName>
        <fullName evidence="4">Lycopene cyclase domain-containing protein</fullName>
    </recommendedName>
</protein>
<comment type="caution">
    <text evidence="2">The sequence shown here is derived from an EMBL/GenBank/DDBJ whole genome shotgun (WGS) entry which is preliminary data.</text>
</comment>
<feature type="transmembrane region" description="Helical" evidence="1">
    <location>
        <begin position="86"/>
        <end position="103"/>
    </location>
</feature>
<gene>
    <name evidence="2" type="ORF">J2S11_003259</name>
</gene>
<feature type="transmembrane region" description="Helical" evidence="1">
    <location>
        <begin position="6"/>
        <end position="26"/>
    </location>
</feature>
<keyword evidence="1" id="KW-0812">Transmembrane</keyword>
<evidence type="ECO:0000313" key="3">
    <source>
        <dbReference type="Proteomes" id="UP001235840"/>
    </source>
</evidence>
<accession>A0ABT9W260</accession>
<evidence type="ECO:0000313" key="2">
    <source>
        <dbReference type="EMBL" id="MDQ0167334.1"/>
    </source>
</evidence>
<keyword evidence="3" id="KW-1185">Reference proteome</keyword>
<sequence>MHYVAAAIQFLLPVILGAVLGSVHVWRLYKRDGEWNFNWILFLIVVPPLLFIGLMSVLGNHLNYYPTSLQPVINIIIPFRIVGREIVDYASIIAGFVFMLCFFKRETFKNKDVVVK</sequence>
<reference evidence="2 3" key="1">
    <citation type="submission" date="2023-07" db="EMBL/GenBank/DDBJ databases">
        <title>Genomic Encyclopedia of Type Strains, Phase IV (KMG-IV): sequencing the most valuable type-strain genomes for metagenomic binning, comparative biology and taxonomic classification.</title>
        <authorList>
            <person name="Goeker M."/>
        </authorList>
    </citation>
    <scope>NUCLEOTIDE SEQUENCE [LARGE SCALE GENOMIC DNA]</scope>
    <source>
        <strain evidence="2 3">DSM 12751</strain>
    </source>
</reference>